<dbReference type="PANTHER" id="PTHR38471">
    <property type="entry name" value="FOUR HELIX BUNDLE PROTEIN"/>
    <property type="match status" value="1"/>
</dbReference>
<dbReference type="NCBIfam" id="TIGR02436">
    <property type="entry name" value="four helix bundle protein"/>
    <property type="match status" value="1"/>
</dbReference>
<protein>
    <submittedName>
        <fullName evidence="1">Four helix bundle protein</fullName>
    </submittedName>
</protein>
<keyword evidence="2" id="KW-1185">Reference proteome</keyword>
<sequence>MEYTELEVWKKARALVSMIYTLTKEFPKDEQYGLTLQLRRSAILVPSNIAEGCGRRTATDTIQFLHIARGSLYELETQLYLGFDQAFISNDRFDKLFERIVECKKLLKGFINYYKKNKS</sequence>
<name>A0A6L9EGR4_9FLAO</name>
<dbReference type="Gene3D" id="1.20.1440.60">
    <property type="entry name" value="23S rRNA-intervening sequence"/>
    <property type="match status" value="1"/>
</dbReference>
<dbReference type="Pfam" id="PF05635">
    <property type="entry name" value="23S_rRNA_IVP"/>
    <property type="match status" value="1"/>
</dbReference>
<dbReference type="AlphaFoldDB" id="A0A6L9EGR4"/>
<dbReference type="SUPFAM" id="SSF158446">
    <property type="entry name" value="IVS-encoded protein-like"/>
    <property type="match status" value="1"/>
</dbReference>
<evidence type="ECO:0000313" key="2">
    <source>
        <dbReference type="Proteomes" id="UP000475249"/>
    </source>
</evidence>
<dbReference type="EMBL" id="WXYO01000008">
    <property type="protein sequence ID" value="NAS13957.1"/>
    <property type="molecule type" value="Genomic_DNA"/>
</dbReference>
<dbReference type="Proteomes" id="UP000475249">
    <property type="component" value="Unassembled WGS sequence"/>
</dbReference>
<dbReference type="InterPro" id="IPR012657">
    <property type="entry name" value="23S_rRNA-intervening_sequence"/>
</dbReference>
<gene>
    <name evidence="1" type="ORF">GTQ38_18235</name>
</gene>
<organism evidence="1 2">
    <name type="scientific">Poritiphilus flavus</name>
    <dbReference type="NCBI Taxonomy" id="2697053"/>
    <lineage>
        <taxon>Bacteria</taxon>
        <taxon>Pseudomonadati</taxon>
        <taxon>Bacteroidota</taxon>
        <taxon>Flavobacteriia</taxon>
        <taxon>Flavobacteriales</taxon>
        <taxon>Flavobacteriaceae</taxon>
        <taxon>Poritiphilus</taxon>
    </lineage>
</organism>
<dbReference type="InterPro" id="IPR036583">
    <property type="entry name" value="23S_rRNA_IVS_sf"/>
</dbReference>
<dbReference type="CDD" id="cd16377">
    <property type="entry name" value="23S_rRNA_IVP_like"/>
    <property type="match status" value="1"/>
</dbReference>
<dbReference type="RefSeq" id="WP_161436994.1">
    <property type="nucleotide sequence ID" value="NZ_WXYO01000008.1"/>
</dbReference>
<proteinExistence type="predicted"/>
<reference evidence="1 2" key="1">
    <citation type="submission" date="2020-01" db="EMBL/GenBank/DDBJ databases">
        <title>Bacteria diversity of Porities sp.</title>
        <authorList>
            <person name="Wang G."/>
        </authorList>
    </citation>
    <scope>NUCLEOTIDE SEQUENCE [LARGE SCALE GENOMIC DNA]</scope>
    <source>
        <strain evidence="1 2">R33</strain>
    </source>
</reference>
<comment type="caution">
    <text evidence="1">The sequence shown here is derived from an EMBL/GenBank/DDBJ whole genome shotgun (WGS) entry which is preliminary data.</text>
</comment>
<dbReference type="PANTHER" id="PTHR38471:SF2">
    <property type="entry name" value="FOUR HELIX BUNDLE PROTEIN"/>
    <property type="match status" value="1"/>
</dbReference>
<accession>A0A6L9EGR4</accession>
<evidence type="ECO:0000313" key="1">
    <source>
        <dbReference type="EMBL" id="NAS13957.1"/>
    </source>
</evidence>